<accession>A0A5B8VKF4</accession>
<evidence type="ECO:0008006" key="4">
    <source>
        <dbReference type="Google" id="ProtNLM"/>
    </source>
</evidence>
<reference evidence="2 3" key="1">
    <citation type="journal article" date="2017" name="Int. J. Syst. Evol. Microbiol.">
        <title>Arachidicoccus ginsenosidivorans sp. nov., with ginsenoside-converting activity isolated from ginseng cultivating soil.</title>
        <authorList>
            <person name="Siddiqi M.Z."/>
            <person name="Aslam Z."/>
            <person name="Im W.T."/>
        </authorList>
    </citation>
    <scope>NUCLEOTIDE SEQUENCE [LARGE SCALE GENOMIC DNA]</scope>
    <source>
        <strain evidence="2 3">Gsoil 809</strain>
    </source>
</reference>
<keyword evidence="1" id="KW-1133">Transmembrane helix</keyword>
<evidence type="ECO:0000256" key="1">
    <source>
        <dbReference type="SAM" id="Phobius"/>
    </source>
</evidence>
<dbReference type="KEGG" id="agi:FSB73_09155"/>
<evidence type="ECO:0000313" key="2">
    <source>
        <dbReference type="EMBL" id="QEC71809.1"/>
    </source>
</evidence>
<protein>
    <recommendedName>
        <fullName evidence="4">DUF2897 family protein</fullName>
    </recommendedName>
</protein>
<keyword evidence="3" id="KW-1185">Reference proteome</keyword>
<keyword evidence="1" id="KW-0472">Membrane</keyword>
<gene>
    <name evidence="2" type="ORF">FSB73_09155</name>
</gene>
<proteinExistence type="predicted"/>
<dbReference type="RefSeq" id="WP_146781186.1">
    <property type="nucleotide sequence ID" value="NZ_CP042434.1"/>
</dbReference>
<dbReference type="AlphaFoldDB" id="A0A5B8VKF4"/>
<dbReference type="Proteomes" id="UP000321291">
    <property type="component" value="Chromosome"/>
</dbReference>
<sequence length="59" mass="6998">MWLLGIAAIIIAAAVIINFLVKWLNKRRKKSLLTDKKEMEHDRALETQYEQEQKAKHHQ</sequence>
<name>A0A5B8VKF4_9BACT</name>
<organism evidence="2 3">
    <name type="scientific">Arachidicoccus ginsenosidivorans</name>
    <dbReference type="NCBI Taxonomy" id="496057"/>
    <lineage>
        <taxon>Bacteria</taxon>
        <taxon>Pseudomonadati</taxon>
        <taxon>Bacteroidota</taxon>
        <taxon>Chitinophagia</taxon>
        <taxon>Chitinophagales</taxon>
        <taxon>Chitinophagaceae</taxon>
        <taxon>Arachidicoccus</taxon>
    </lineage>
</organism>
<dbReference type="EMBL" id="CP042434">
    <property type="protein sequence ID" value="QEC71809.1"/>
    <property type="molecule type" value="Genomic_DNA"/>
</dbReference>
<keyword evidence="1" id="KW-0812">Transmembrane</keyword>
<feature type="transmembrane region" description="Helical" evidence="1">
    <location>
        <begin position="6"/>
        <end position="24"/>
    </location>
</feature>
<evidence type="ECO:0000313" key="3">
    <source>
        <dbReference type="Proteomes" id="UP000321291"/>
    </source>
</evidence>